<dbReference type="CTD" id="4540"/>
<evidence type="ECO:0000256" key="14">
    <source>
        <dbReference type="ARBA" id="ARBA00023128"/>
    </source>
</evidence>
<dbReference type="Pfam" id="PF06455">
    <property type="entry name" value="NADH5_C"/>
    <property type="match status" value="1"/>
</dbReference>
<dbReference type="Pfam" id="PF00361">
    <property type="entry name" value="Proton_antipo_M"/>
    <property type="match status" value="1"/>
</dbReference>
<dbReference type="PANTHER" id="PTHR42829:SF2">
    <property type="entry name" value="NADH-UBIQUINONE OXIDOREDUCTASE CHAIN 5"/>
    <property type="match status" value="1"/>
</dbReference>
<feature type="transmembrane region" description="Helical" evidence="18">
    <location>
        <begin position="207"/>
        <end position="231"/>
    </location>
</feature>
<dbReference type="GO" id="GO:0003954">
    <property type="term" value="F:NADH dehydrogenase activity"/>
    <property type="evidence" value="ECO:0007669"/>
    <property type="project" value="TreeGrafter"/>
</dbReference>
<proteinExistence type="predicted"/>
<evidence type="ECO:0000256" key="18">
    <source>
        <dbReference type="SAM" id="Phobius"/>
    </source>
</evidence>
<keyword evidence="7 18" id="KW-0812">Transmembrane</keyword>
<comment type="catalytic activity">
    <reaction evidence="17">
        <text>a ubiquinone + NADH + 5 H(+)(in) = a ubiquinol + NAD(+) + 4 H(+)(out)</text>
        <dbReference type="Rhea" id="RHEA:29091"/>
        <dbReference type="Rhea" id="RHEA-COMP:9565"/>
        <dbReference type="Rhea" id="RHEA-COMP:9566"/>
        <dbReference type="ChEBI" id="CHEBI:15378"/>
        <dbReference type="ChEBI" id="CHEBI:16389"/>
        <dbReference type="ChEBI" id="CHEBI:17976"/>
        <dbReference type="ChEBI" id="CHEBI:57540"/>
        <dbReference type="ChEBI" id="CHEBI:57945"/>
        <dbReference type="EC" id="7.1.1.2"/>
    </reaction>
</comment>
<evidence type="ECO:0000259" key="20">
    <source>
        <dbReference type="Pfam" id="PF06455"/>
    </source>
</evidence>
<evidence type="ECO:0000256" key="7">
    <source>
        <dbReference type="ARBA" id="ARBA00022692"/>
    </source>
</evidence>
<keyword evidence="10" id="KW-0249">Electron transport</keyword>
<evidence type="ECO:0000256" key="3">
    <source>
        <dbReference type="ARBA" id="ARBA00012944"/>
    </source>
</evidence>
<dbReference type="GO" id="GO:0042773">
    <property type="term" value="P:ATP synthesis coupled electron transport"/>
    <property type="evidence" value="ECO:0007669"/>
    <property type="project" value="InterPro"/>
</dbReference>
<dbReference type="PRINTS" id="PR01434">
    <property type="entry name" value="NADHDHGNASE5"/>
</dbReference>
<evidence type="ECO:0000256" key="8">
    <source>
        <dbReference type="ARBA" id="ARBA00022792"/>
    </source>
</evidence>
<keyword evidence="11 18" id="KW-1133">Transmembrane helix</keyword>
<feature type="transmembrane region" description="Helical" evidence="18">
    <location>
        <begin position="151"/>
        <end position="172"/>
    </location>
</feature>
<dbReference type="GO" id="GO:0008137">
    <property type="term" value="F:NADH dehydrogenase (ubiquinone) activity"/>
    <property type="evidence" value="ECO:0007669"/>
    <property type="project" value="UniProtKB-EC"/>
</dbReference>
<feature type="transmembrane region" description="Helical" evidence="18">
    <location>
        <begin position="512"/>
        <end position="530"/>
    </location>
</feature>
<dbReference type="GO" id="GO:0015990">
    <property type="term" value="P:electron transport coupled proton transport"/>
    <property type="evidence" value="ECO:0007669"/>
    <property type="project" value="TreeGrafter"/>
</dbReference>
<evidence type="ECO:0000256" key="13">
    <source>
        <dbReference type="ARBA" id="ARBA00023075"/>
    </source>
</evidence>
<name>A0A059P0M1_9HEMI</name>
<dbReference type="PANTHER" id="PTHR42829">
    <property type="entry name" value="NADH-UBIQUINONE OXIDOREDUCTASE CHAIN 5"/>
    <property type="match status" value="1"/>
</dbReference>
<evidence type="ECO:0000256" key="10">
    <source>
        <dbReference type="ARBA" id="ARBA00022982"/>
    </source>
</evidence>
<evidence type="ECO:0000256" key="4">
    <source>
        <dbReference type="ARBA" id="ARBA00021096"/>
    </source>
</evidence>
<reference evidence="21" key="1">
    <citation type="journal article" date="2016" name="Mitochondrial DNA">
        <title>Complete mitochondrial genome of the flat bug Brachyrhynchus hsiaoi (Hemiptera: Aradidae).</title>
        <authorList>
            <person name="Li H."/>
            <person name="Shi A."/>
            <person name="Song F."/>
            <person name="Cai W."/>
        </authorList>
    </citation>
    <scope>NUCLEOTIDE SEQUENCE</scope>
</reference>
<evidence type="ECO:0000259" key="19">
    <source>
        <dbReference type="Pfam" id="PF00361"/>
    </source>
</evidence>
<sequence>MIISLYFLYSFYLLVLGVVSFFLGLLFNLYSYELLLDYEFFSINSIVFSMSFYFDDIALIFMGSVMIISSMVIFYSEVYMSYDLYNVRFLYVVLLFVFSMMMLIISPNMFSLMLGWDGLGLISYCLVIYFNNYKSYNAGMLTILTNRIGDVAILLTLGFMMDWGSFSFKYMFNGDSFYSLYLGWLVILASFTKSAQVPFSTWLPAAMAAPTPVSALVHSSTLVTAGVYLLIRFNMVFNDLSNSLFMVLSCLTMVISGVGAIFEYDLKKIIALSTLSQLGFMMVILFSGDWMCSFFHLISHAFFKSLLFLCAGLIIHCMGDSQDIRHMGSSIMFLPVTFSCFLISTLSLCGVPYLTGFYSKHAALDSILGSGCNLMMGIILMLSICTTSIYSMRLVYYSVVPGMSSFVVVCCEEDLVMSCSMILLCVMSIIGGSMLHWVLFYNYEVSLIDLGPLVMLSMIVSFVMGTVFKNFSYYNYMVNLPLFKNLLNLMMSTPSFSMYILYYSWINNSKLSNSYFGVWFEYSTLGKLVYLIKSASFIEKRVLLHVFNLSILSMLIVIFMFL</sequence>
<feature type="transmembrane region" description="Helical" evidence="18">
    <location>
        <begin position="178"/>
        <end position="195"/>
    </location>
</feature>
<keyword evidence="9" id="KW-1278">Translocase</keyword>
<feature type="transmembrane region" description="Helical" evidence="18">
    <location>
        <begin position="415"/>
        <end position="441"/>
    </location>
</feature>
<dbReference type="GeneID" id="17427315"/>
<feature type="transmembrane region" description="Helical" evidence="18">
    <location>
        <begin position="294"/>
        <end position="319"/>
    </location>
</feature>
<feature type="transmembrane region" description="Helical" evidence="18">
    <location>
        <begin position="87"/>
        <end position="105"/>
    </location>
</feature>
<feature type="transmembrane region" description="Helical" evidence="18">
    <location>
        <begin position="453"/>
        <end position="474"/>
    </location>
</feature>
<evidence type="ECO:0000313" key="21">
    <source>
        <dbReference type="EMBL" id="ADQ64020.1"/>
    </source>
</evidence>
<keyword evidence="12" id="KW-0520">NAD</keyword>
<dbReference type="InterPro" id="IPR003945">
    <property type="entry name" value="NU5C-like"/>
</dbReference>
<organism evidence="21">
    <name type="scientific">Brachyrhynchus hsiaoi</name>
    <dbReference type="NCBI Taxonomy" id="928820"/>
    <lineage>
        <taxon>Eukaryota</taxon>
        <taxon>Metazoa</taxon>
        <taxon>Ecdysozoa</taxon>
        <taxon>Arthropoda</taxon>
        <taxon>Hexapoda</taxon>
        <taxon>Insecta</taxon>
        <taxon>Pterygota</taxon>
        <taxon>Neoptera</taxon>
        <taxon>Paraneoptera</taxon>
        <taxon>Hemiptera</taxon>
        <taxon>Heteroptera</taxon>
        <taxon>Panheteroptera</taxon>
        <taxon>Pentatomomorpha</taxon>
        <taxon>Aradoidea</taxon>
        <taxon>Aradidae</taxon>
        <taxon>Mezirinae</taxon>
        <taxon>Brachyrhynchus</taxon>
    </lineage>
</organism>
<comment type="subcellular location">
    <subcellularLocation>
        <location evidence="2">Mitochondrion inner membrane</location>
        <topology evidence="2">Multi-pass membrane protein</topology>
    </subcellularLocation>
</comment>
<feature type="transmembrane region" description="Helical" evidence="18">
    <location>
        <begin position="331"/>
        <end position="354"/>
    </location>
</feature>
<dbReference type="EMBL" id="HQ441232">
    <property type="protein sequence ID" value="ADQ64020.1"/>
    <property type="molecule type" value="Genomic_DNA"/>
</dbReference>
<feature type="transmembrane region" description="Helical" evidence="18">
    <location>
        <begin position="269"/>
        <end position="288"/>
    </location>
</feature>
<evidence type="ECO:0000256" key="11">
    <source>
        <dbReference type="ARBA" id="ARBA00022989"/>
    </source>
</evidence>
<feature type="transmembrane region" description="Helical" evidence="18">
    <location>
        <begin position="542"/>
        <end position="561"/>
    </location>
</feature>
<geneLocation type="mitochondrion" evidence="21"/>
<evidence type="ECO:0000256" key="12">
    <source>
        <dbReference type="ARBA" id="ARBA00023027"/>
    </source>
</evidence>
<feature type="transmembrane region" description="Helical" evidence="18">
    <location>
        <begin position="243"/>
        <end position="262"/>
    </location>
</feature>
<dbReference type="GO" id="GO:0005743">
    <property type="term" value="C:mitochondrial inner membrane"/>
    <property type="evidence" value="ECO:0007669"/>
    <property type="project" value="UniProtKB-SubCell"/>
</dbReference>
<accession>A0A059P0M1</accession>
<evidence type="ECO:0000256" key="6">
    <source>
        <dbReference type="ARBA" id="ARBA00022660"/>
    </source>
</evidence>
<dbReference type="AlphaFoldDB" id="A0A059P0M1"/>
<keyword evidence="5" id="KW-0813">Transport</keyword>
<evidence type="ECO:0000256" key="2">
    <source>
        <dbReference type="ARBA" id="ARBA00004448"/>
    </source>
</evidence>
<dbReference type="RefSeq" id="YP_008757550.1">
    <property type="nucleotide sequence ID" value="NC_022670.1"/>
</dbReference>
<evidence type="ECO:0000256" key="16">
    <source>
        <dbReference type="ARBA" id="ARBA00031027"/>
    </source>
</evidence>
<evidence type="ECO:0000256" key="9">
    <source>
        <dbReference type="ARBA" id="ARBA00022967"/>
    </source>
</evidence>
<keyword evidence="13" id="KW-0830">Ubiquinone</keyword>
<keyword evidence="14 21" id="KW-0496">Mitochondrion</keyword>
<feature type="transmembrane region" description="Helical" evidence="18">
    <location>
        <begin position="111"/>
        <end position="130"/>
    </location>
</feature>
<keyword evidence="6" id="KW-0679">Respiratory chain</keyword>
<evidence type="ECO:0000256" key="17">
    <source>
        <dbReference type="ARBA" id="ARBA00049551"/>
    </source>
</evidence>
<comment type="function">
    <text evidence="1">Core subunit of the mitochondrial membrane respiratory chain NADH dehydrogenase (Complex I) that is believed to belong to the minimal assembly required for catalysis. Complex I functions in the transfer of electrons from NADH to the respiratory chain. The immediate electron acceptor for the enzyme is believed to be ubiquinone.</text>
</comment>
<keyword evidence="15 18" id="KW-0472">Membrane</keyword>
<feature type="domain" description="NADH:quinone oxidoreductase/Mrp antiporter transmembrane" evidence="19">
    <location>
        <begin position="106"/>
        <end position="383"/>
    </location>
</feature>
<feature type="transmembrane region" description="Helical" evidence="18">
    <location>
        <begin position="486"/>
        <end position="506"/>
    </location>
</feature>
<evidence type="ECO:0000256" key="5">
    <source>
        <dbReference type="ARBA" id="ARBA00022448"/>
    </source>
</evidence>
<evidence type="ECO:0000256" key="15">
    <source>
        <dbReference type="ARBA" id="ARBA00023136"/>
    </source>
</evidence>
<feature type="transmembrane region" description="Helical" evidence="18">
    <location>
        <begin position="52"/>
        <end position="75"/>
    </location>
</feature>
<keyword evidence="8" id="KW-0999">Mitochondrion inner membrane</keyword>
<protein>
    <recommendedName>
        <fullName evidence="4">NADH-ubiquinone oxidoreductase chain 5</fullName>
        <ecNumber evidence="3">7.1.1.2</ecNumber>
    </recommendedName>
    <alternativeName>
        <fullName evidence="16">NADH dehydrogenase subunit 5</fullName>
    </alternativeName>
</protein>
<gene>
    <name evidence="21" type="primary">ND5</name>
</gene>
<feature type="domain" description="NADH dehydrogenase subunit 5 C-terminal" evidence="20">
    <location>
        <begin position="390"/>
        <end position="561"/>
    </location>
</feature>
<evidence type="ECO:0000256" key="1">
    <source>
        <dbReference type="ARBA" id="ARBA00003257"/>
    </source>
</evidence>
<dbReference type="InterPro" id="IPR010934">
    <property type="entry name" value="NADH_DH_su5_C"/>
</dbReference>
<feature type="transmembrane region" description="Helical" evidence="18">
    <location>
        <begin position="374"/>
        <end position="395"/>
    </location>
</feature>
<dbReference type="EC" id="7.1.1.2" evidence="3"/>
<dbReference type="InterPro" id="IPR001750">
    <property type="entry name" value="ND/Mrp_TM"/>
</dbReference>
<feature type="transmembrane region" description="Helical" evidence="18">
    <location>
        <begin position="7"/>
        <end position="32"/>
    </location>
</feature>